<evidence type="ECO:0008006" key="3">
    <source>
        <dbReference type="Google" id="ProtNLM"/>
    </source>
</evidence>
<comment type="caution">
    <text evidence="1">The sequence shown here is derived from an EMBL/GenBank/DDBJ whole genome shotgun (WGS) entry which is preliminary data.</text>
</comment>
<keyword evidence="2" id="KW-1185">Reference proteome</keyword>
<accession>A0ABN2SSA0</accession>
<dbReference type="EMBL" id="BAAAQM010000045">
    <property type="protein sequence ID" value="GAA1991477.1"/>
    <property type="molecule type" value="Genomic_DNA"/>
</dbReference>
<proteinExistence type="predicted"/>
<gene>
    <name evidence="1" type="ORF">GCM10009838_63740</name>
</gene>
<name>A0ABN2SSA0_9ACTN</name>
<dbReference type="Proteomes" id="UP001499854">
    <property type="component" value="Unassembled WGS sequence"/>
</dbReference>
<reference evidence="1 2" key="1">
    <citation type="journal article" date="2019" name="Int. J. Syst. Evol. Microbiol.">
        <title>The Global Catalogue of Microorganisms (GCM) 10K type strain sequencing project: providing services to taxonomists for standard genome sequencing and annotation.</title>
        <authorList>
            <consortium name="The Broad Institute Genomics Platform"/>
            <consortium name="The Broad Institute Genome Sequencing Center for Infectious Disease"/>
            <person name="Wu L."/>
            <person name="Ma J."/>
        </authorList>
    </citation>
    <scope>NUCLEOTIDE SEQUENCE [LARGE SCALE GENOMIC DNA]</scope>
    <source>
        <strain evidence="1 2">JCM 16013</strain>
    </source>
</reference>
<sequence length="443" mass="47316">MRIEDTSLSALLAAGRLPWAQAATRVPGLGLLGQRALTERFVGALGLVRSGRPARVSTLFGTFLLPATGADCRGLLDAAIAAEALGYADEVDAAGRRHRLPECAPLPHVPREFTDLVAFAAEEAAAGLAGEVTQAWSATVRRLARRLVVQSSDDTLLDRLAVESGTAPADERREDRREALDRRILVHLEDLKPDCFAGMTGATPESPVAVEGLAHLLTAMIVTAETVGPRALALLAADGHTDRAHVEAAVHKATVLWPELFAVAQRVARPFEWNGTEIAAGTEMLILSSVLKKGFSLGSQDADGSLEDDPVQPWQLSGLCASPRRCATRGLALSVTTEFLVALLANGTPRLLAPRLNPARPPIDLDPRRVRVDLFASGVPRRLEGLEATASGLEGHAAALRDLASDPRWDHAEGVRARGVLLEHARRCEIAAHDVRRVTRPTS</sequence>
<evidence type="ECO:0000313" key="2">
    <source>
        <dbReference type="Proteomes" id="UP001499854"/>
    </source>
</evidence>
<dbReference type="RefSeq" id="WP_344660861.1">
    <property type="nucleotide sequence ID" value="NZ_BAAAQM010000045.1"/>
</dbReference>
<evidence type="ECO:0000313" key="1">
    <source>
        <dbReference type="EMBL" id="GAA1991477.1"/>
    </source>
</evidence>
<protein>
    <recommendedName>
        <fullName evidence="3">Cytochrome P450</fullName>
    </recommendedName>
</protein>
<organism evidence="1 2">
    <name type="scientific">Catenulispora subtropica</name>
    <dbReference type="NCBI Taxonomy" id="450798"/>
    <lineage>
        <taxon>Bacteria</taxon>
        <taxon>Bacillati</taxon>
        <taxon>Actinomycetota</taxon>
        <taxon>Actinomycetes</taxon>
        <taxon>Catenulisporales</taxon>
        <taxon>Catenulisporaceae</taxon>
        <taxon>Catenulispora</taxon>
    </lineage>
</organism>